<comment type="subcellular location">
    <subcellularLocation>
        <location evidence="1">Membrane</location>
        <topology evidence="1">Multi-pass membrane protein</topology>
    </subcellularLocation>
</comment>
<keyword evidence="4" id="KW-1185">Reference proteome</keyword>
<reference evidence="3" key="2">
    <citation type="submission" date="2025-08" db="UniProtKB">
        <authorList>
            <consortium name="Ensembl"/>
        </authorList>
    </citation>
    <scope>IDENTIFICATION</scope>
</reference>
<reference evidence="3" key="3">
    <citation type="submission" date="2025-09" db="UniProtKB">
        <authorList>
            <consortium name="Ensembl"/>
        </authorList>
    </citation>
    <scope>IDENTIFICATION</scope>
</reference>
<dbReference type="InterPro" id="IPR011701">
    <property type="entry name" value="MFS"/>
</dbReference>
<dbReference type="GO" id="GO:0022857">
    <property type="term" value="F:transmembrane transporter activity"/>
    <property type="evidence" value="ECO:0007669"/>
    <property type="project" value="InterPro"/>
</dbReference>
<dbReference type="Gene3D" id="1.20.1250.20">
    <property type="entry name" value="MFS general substrate transporter like domains"/>
    <property type="match status" value="1"/>
</dbReference>
<accession>A0A803YM18</accession>
<organism evidence="3 4">
    <name type="scientific">Meleagris gallopavo</name>
    <name type="common">Wild turkey</name>
    <dbReference type="NCBI Taxonomy" id="9103"/>
    <lineage>
        <taxon>Eukaryota</taxon>
        <taxon>Metazoa</taxon>
        <taxon>Chordata</taxon>
        <taxon>Craniata</taxon>
        <taxon>Vertebrata</taxon>
        <taxon>Euteleostomi</taxon>
        <taxon>Archelosauria</taxon>
        <taxon>Archosauria</taxon>
        <taxon>Dinosauria</taxon>
        <taxon>Saurischia</taxon>
        <taxon>Theropoda</taxon>
        <taxon>Coelurosauria</taxon>
        <taxon>Aves</taxon>
        <taxon>Neognathae</taxon>
        <taxon>Galloanserae</taxon>
        <taxon>Galliformes</taxon>
        <taxon>Phasianidae</taxon>
        <taxon>Meleagridinae</taxon>
        <taxon>Meleagris</taxon>
    </lineage>
</organism>
<evidence type="ECO:0000256" key="1">
    <source>
        <dbReference type="ARBA" id="ARBA00004141"/>
    </source>
</evidence>
<dbReference type="InterPro" id="IPR036259">
    <property type="entry name" value="MFS_trans_sf"/>
</dbReference>
<dbReference type="Proteomes" id="UP000001645">
    <property type="component" value="Chromosome 5"/>
</dbReference>
<protein>
    <recommendedName>
        <fullName evidence="5">Solute carrier family 22 member 18</fullName>
    </recommendedName>
</protein>
<feature type="transmembrane region" description="Helical" evidence="2">
    <location>
        <begin position="163"/>
        <end position="181"/>
    </location>
</feature>
<dbReference type="GeneTree" id="ENSGT00940000160333"/>
<dbReference type="InParanoid" id="A0A803YM18"/>
<feature type="transmembrane region" description="Helical" evidence="2">
    <location>
        <begin position="193"/>
        <end position="215"/>
    </location>
</feature>
<evidence type="ECO:0000313" key="4">
    <source>
        <dbReference type="Proteomes" id="UP000001645"/>
    </source>
</evidence>
<feature type="transmembrane region" description="Helical" evidence="2">
    <location>
        <begin position="277"/>
        <end position="298"/>
    </location>
</feature>
<evidence type="ECO:0000256" key="2">
    <source>
        <dbReference type="SAM" id="Phobius"/>
    </source>
</evidence>
<evidence type="ECO:0008006" key="5">
    <source>
        <dbReference type="Google" id="ProtNLM"/>
    </source>
</evidence>
<dbReference type="PANTHER" id="PTHR24002">
    <property type="entry name" value="SOLUTE CARRIER FAMILY 22 MEMBER 18"/>
    <property type="match status" value="1"/>
</dbReference>
<keyword evidence="2" id="KW-0812">Transmembrane</keyword>
<dbReference type="GO" id="GO:0016020">
    <property type="term" value="C:membrane"/>
    <property type="evidence" value="ECO:0007669"/>
    <property type="project" value="UniProtKB-SubCell"/>
</dbReference>
<dbReference type="PANTHER" id="PTHR24002:SF3">
    <property type="entry name" value="SOLUTE CARRIER FAMILY 22 MEMBER 18"/>
    <property type="match status" value="1"/>
</dbReference>
<dbReference type="AlphaFoldDB" id="A0A803YM18"/>
<name>A0A803YM18_MELGA</name>
<keyword evidence="2" id="KW-0472">Membrane</keyword>
<dbReference type="Pfam" id="PF07690">
    <property type="entry name" value="MFS_1"/>
    <property type="match status" value="1"/>
</dbReference>
<feature type="transmembrane region" description="Helical" evidence="2">
    <location>
        <begin position="134"/>
        <end position="157"/>
    </location>
</feature>
<dbReference type="SUPFAM" id="SSF103473">
    <property type="entry name" value="MFS general substrate transporter"/>
    <property type="match status" value="1"/>
</dbReference>
<dbReference type="GO" id="GO:0005635">
    <property type="term" value="C:nuclear envelope"/>
    <property type="evidence" value="ECO:0007669"/>
    <property type="project" value="TreeGrafter"/>
</dbReference>
<proteinExistence type="predicted"/>
<keyword evidence="2" id="KW-1133">Transmembrane helix</keyword>
<reference evidence="3 4" key="1">
    <citation type="journal article" date="2010" name="PLoS Biol.">
        <title>Multi-platform next-generation sequencing of the domestic turkey (Meleagris gallopavo): genome assembly and analysis.</title>
        <authorList>
            <person name="Dalloul R.A."/>
            <person name="Long J.A."/>
            <person name="Zimin A.V."/>
            <person name="Aslam L."/>
            <person name="Beal K."/>
            <person name="Blomberg L.A."/>
            <person name="Bouffard P."/>
            <person name="Burt D.W."/>
            <person name="Crasta O."/>
            <person name="Crooijmans R.P."/>
            <person name="Cooper K."/>
            <person name="Coulombe R.A."/>
            <person name="De S."/>
            <person name="Delany M.E."/>
            <person name="Dodgson J.B."/>
            <person name="Dong J.J."/>
            <person name="Evans C."/>
            <person name="Frederickson K.M."/>
            <person name="Flicek P."/>
            <person name="Florea L."/>
            <person name="Folkerts O."/>
            <person name="Groenen M.A."/>
            <person name="Harkins T.T."/>
            <person name="Herrero J."/>
            <person name="Hoffmann S."/>
            <person name="Megens H.J."/>
            <person name="Jiang A."/>
            <person name="de Jong P."/>
            <person name="Kaiser P."/>
            <person name="Kim H."/>
            <person name="Kim K.W."/>
            <person name="Kim S."/>
            <person name="Langenberger D."/>
            <person name="Lee M.K."/>
            <person name="Lee T."/>
            <person name="Mane S."/>
            <person name="Marcais G."/>
            <person name="Marz M."/>
            <person name="McElroy A.P."/>
            <person name="Modise T."/>
            <person name="Nefedov M."/>
            <person name="Notredame C."/>
            <person name="Paton I.R."/>
            <person name="Payne W.S."/>
            <person name="Pertea G."/>
            <person name="Prickett D."/>
            <person name="Puiu D."/>
            <person name="Qioa D."/>
            <person name="Raineri E."/>
            <person name="Ruffier M."/>
            <person name="Salzberg S.L."/>
            <person name="Schatz M.C."/>
            <person name="Scheuring C."/>
            <person name="Schmidt C.J."/>
            <person name="Schroeder S."/>
            <person name="Searle S.M."/>
            <person name="Smith E.J."/>
            <person name="Smith J."/>
            <person name="Sonstegard T.S."/>
            <person name="Stadler P.F."/>
            <person name="Tafer H."/>
            <person name="Tu Z.J."/>
            <person name="Van Tassell C.P."/>
            <person name="Vilella A.J."/>
            <person name="Williams K.P."/>
            <person name="Yorke J.A."/>
            <person name="Zhang L."/>
            <person name="Zhang H.B."/>
            <person name="Zhang X."/>
            <person name="Zhang Y."/>
            <person name="Reed K.M."/>
        </authorList>
    </citation>
    <scope>NUCLEOTIDE SEQUENCE [LARGE SCALE GENOMIC DNA]</scope>
</reference>
<dbReference type="Ensembl" id="ENSMGAT00000025314.1">
    <property type="protein sequence ID" value="ENSMGAP00000032816.1"/>
    <property type="gene ID" value="ENSMGAG00000018101.1"/>
</dbReference>
<evidence type="ECO:0000313" key="3">
    <source>
        <dbReference type="Ensembl" id="ENSMGAP00000032816.1"/>
    </source>
</evidence>
<sequence length="310" mass="34006">MHTSAFLGKTEWAFSTAPSRNCLNRRAHLAPAIPVRTSPVVSVDTTLMPWEFSRGAEIAAGVCSKTFLFSLMSLGCFPGSVPNGGKLKLGKREEESNQIILWLQSCLNKCFLAALILSLPWVIKIFTRHTEAYFSLTLPPGLFLIMFSIISIEFFGLEAVESGYLMSYFGVLQMVVQGLVIEKLTSRCTEQTLLRLSILVFAGVGLGMALMRTVWHYCIIVVPLVFAFNMQGTITDSILTKAVPSSDTGAMLGICASVQPLTRTVGPTLGVILYKQFGVSSFGYLQLIVNVGLFVYLLKSKSPLRETKSH</sequence>